<dbReference type="EMBL" id="CM029045">
    <property type="protein sequence ID" value="KAG2595586.1"/>
    <property type="molecule type" value="Genomic_DNA"/>
</dbReference>
<keyword evidence="2" id="KW-1185">Reference proteome</keyword>
<comment type="caution">
    <text evidence="1">The sequence shown here is derived from an EMBL/GenBank/DDBJ whole genome shotgun (WGS) entry which is preliminary data.</text>
</comment>
<dbReference type="PANTHER" id="PTHR33103">
    <property type="entry name" value="OS01G0153900 PROTEIN"/>
    <property type="match status" value="1"/>
</dbReference>
<evidence type="ECO:0000313" key="1">
    <source>
        <dbReference type="EMBL" id="KAG2595586.1"/>
    </source>
</evidence>
<dbReference type="AlphaFoldDB" id="A0A8T0SG27"/>
<accession>A0A8T0SG27</accession>
<proteinExistence type="predicted"/>
<dbReference type="Proteomes" id="UP000823388">
    <property type="component" value="Chromosome 5K"/>
</dbReference>
<organism evidence="1 2">
    <name type="scientific">Panicum virgatum</name>
    <name type="common">Blackwell switchgrass</name>
    <dbReference type="NCBI Taxonomy" id="38727"/>
    <lineage>
        <taxon>Eukaryota</taxon>
        <taxon>Viridiplantae</taxon>
        <taxon>Streptophyta</taxon>
        <taxon>Embryophyta</taxon>
        <taxon>Tracheophyta</taxon>
        <taxon>Spermatophyta</taxon>
        <taxon>Magnoliopsida</taxon>
        <taxon>Liliopsida</taxon>
        <taxon>Poales</taxon>
        <taxon>Poaceae</taxon>
        <taxon>PACMAD clade</taxon>
        <taxon>Panicoideae</taxon>
        <taxon>Panicodae</taxon>
        <taxon>Paniceae</taxon>
        <taxon>Panicinae</taxon>
        <taxon>Panicum</taxon>
        <taxon>Panicum sect. Hiantes</taxon>
    </lineage>
</organism>
<evidence type="ECO:0000313" key="2">
    <source>
        <dbReference type="Proteomes" id="UP000823388"/>
    </source>
</evidence>
<name>A0A8T0SG27_PANVG</name>
<reference evidence="1" key="1">
    <citation type="submission" date="2020-05" db="EMBL/GenBank/DDBJ databases">
        <title>WGS assembly of Panicum virgatum.</title>
        <authorList>
            <person name="Lovell J.T."/>
            <person name="Jenkins J."/>
            <person name="Shu S."/>
            <person name="Juenger T.E."/>
            <person name="Schmutz J."/>
        </authorList>
    </citation>
    <scope>NUCLEOTIDE SEQUENCE</scope>
    <source>
        <strain evidence="1">AP13</strain>
    </source>
</reference>
<sequence length="220" mass="23325">MAAAAADEVTMKVVINSRERRVLYAEASRDTVAFLHSLLVSPDTSITLDDPRRARRRRRPPFACDRRGASCDEYVAGRRGARCPSCRGRMDAEAPRGAPGAGCSRHGGQHQGGAAAAALTCTLMDDLSIGPPARTVLALATGAAGAAGKRRVVVDPAAVQEATVRLGHEEGLEILRASLQSSTVFTDVFLRGGMAPTLEFEPVSHSLLGLGNVHKCMRMH</sequence>
<gene>
    <name evidence="1" type="ORF">PVAP13_5KG085587</name>
</gene>
<protein>
    <submittedName>
        <fullName evidence="1">Uncharacterized protein</fullName>
    </submittedName>
</protein>
<dbReference type="PANTHER" id="PTHR33103:SF101">
    <property type="match status" value="1"/>
</dbReference>
<dbReference type="InterPro" id="IPR007750">
    <property type="entry name" value="DUF674"/>
</dbReference>